<dbReference type="InterPro" id="IPR016181">
    <property type="entry name" value="Acyl_CoA_acyltransferase"/>
</dbReference>
<dbReference type="CDD" id="cd04301">
    <property type="entry name" value="NAT_SF"/>
    <property type="match status" value="1"/>
</dbReference>
<evidence type="ECO:0000313" key="3">
    <source>
        <dbReference type="Proteomes" id="UP000077317"/>
    </source>
</evidence>
<sequence>MVTYSNKRSVTAAELAQVFKASGIHRPYEDLKRLEKMLTGANCVWTAWDGEKLIGIARALTDYAYACYLSDLAVDKAYQKTGVGKALIAHLREDIGDDVALILLAAPDAVDYYPKIGFQKHQSAYIIPRKPF</sequence>
<evidence type="ECO:0000313" key="2">
    <source>
        <dbReference type="EMBL" id="AND79449.1"/>
    </source>
</evidence>
<gene>
    <name evidence="2" type="ORF">A0O21_05105</name>
</gene>
<name>A0A172Q7I1_9STRE</name>
<dbReference type="PROSITE" id="PS51186">
    <property type="entry name" value="GNAT"/>
    <property type="match status" value="1"/>
</dbReference>
<protein>
    <submittedName>
        <fullName evidence="2">GCN5 family acetyltransferase</fullName>
    </submittedName>
</protein>
<dbReference type="InterPro" id="IPR053144">
    <property type="entry name" value="Acetyltransferase_Butenolide"/>
</dbReference>
<organism evidence="2 3">
    <name type="scientific">Streptococcus pantholopis</name>
    <dbReference type="NCBI Taxonomy" id="1811193"/>
    <lineage>
        <taxon>Bacteria</taxon>
        <taxon>Bacillati</taxon>
        <taxon>Bacillota</taxon>
        <taxon>Bacilli</taxon>
        <taxon>Lactobacillales</taxon>
        <taxon>Streptococcaceae</taxon>
        <taxon>Streptococcus</taxon>
    </lineage>
</organism>
<dbReference type="SUPFAM" id="SSF55729">
    <property type="entry name" value="Acyl-CoA N-acyltransferases (Nat)"/>
    <property type="match status" value="1"/>
</dbReference>
<dbReference type="KEGG" id="spat:A0O21_05105"/>
<dbReference type="AlphaFoldDB" id="A0A172Q7I1"/>
<keyword evidence="2" id="KW-0808">Transferase</keyword>
<dbReference type="PANTHER" id="PTHR43233:SF1">
    <property type="entry name" value="FAMILY N-ACETYLTRANSFERASE, PUTATIVE (AFU_ORTHOLOGUE AFUA_6G03350)-RELATED"/>
    <property type="match status" value="1"/>
</dbReference>
<dbReference type="Pfam" id="PF13673">
    <property type="entry name" value="Acetyltransf_10"/>
    <property type="match status" value="1"/>
</dbReference>
<accession>A0A172Q7I1</accession>
<dbReference type="GO" id="GO:0016747">
    <property type="term" value="F:acyltransferase activity, transferring groups other than amino-acyl groups"/>
    <property type="evidence" value="ECO:0007669"/>
    <property type="project" value="InterPro"/>
</dbReference>
<proteinExistence type="predicted"/>
<dbReference type="OrthoDB" id="9775804at2"/>
<dbReference type="Proteomes" id="UP000077317">
    <property type="component" value="Chromosome"/>
</dbReference>
<feature type="domain" description="N-acetyltransferase" evidence="1">
    <location>
        <begin position="5"/>
        <end position="132"/>
    </location>
</feature>
<reference evidence="2 3" key="1">
    <citation type="journal article" date="2016" name="Int. J. Syst. Evol. Microbiol.">
        <title>Streptococcuspantholopis sp. nov., isolated from faeces of the Tibetan antelope (Pantholops hodgsonii).</title>
        <authorList>
            <person name="Bai X."/>
            <person name="Xiong Y."/>
            <person name="Lu S."/>
            <person name="Jin D."/>
            <person name="Lai X."/>
            <person name="Yang J."/>
            <person name="Niu L."/>
            <person name="Hu S."/>
            <person name="Meng X."/>
            <person name="Pu J."/>
            <person name="Ye C."/>
            <person name="Xu J."/>
        </authorList>
    </citation>
    <scope>NUCLEOTIDE SEQUENCE [LARGE SCALE GENOMIC DNA]</scope>
    <source>
        <strain evidence="2 3">TA 26</strain>
    </source>
</reference>
<dbReference type="RefSeq" id="WP_067062274.1">
    <property type="nucleotide sequence ID" value="NZ_CP014699.1"/>
</dbReference>
<keyword evidence="3" id="KW-1185">Reference proteome</keyword>
<dbReference type="InterPro" id="IPR000182">
    <property type="entry name" value="GNAT_dom"/>
</dbReference>
<reference evidence="3" key="2">
    <citation type="submission" date="2016-03" db="EMBL/GenBank/DDBJ databases">
        <title>Streptococcus antelopensis sp. nov., isolated from the feces of the Tibetan antelope (Pantholops hodgsonii) in Hoh Xil National Nature Reserve, Qinghai, China.</title>
        <authorList>
            <person name="Bai X."/>
        </authorList>
    </citation>
    <scope>NUCLEOTIDE SEQUENCE [LARGE SCALE GENOMIC DNA]</scope>
    <source>
        <strain evidence="3">TA 26</strain>
    </source>
</reference>
<evidence type="ECO:0000259" key="1">
    <source>
        <dbReference type="PROSITE" id="PS51186"/>
    </source>
</evidence>
<dbReference type="EMBL" id="CP014699">
    <property type="protein sequence ID" value="AND79449.1"/>
    <property type="molecule type" value="Genomic_DNA"/>
</dbReference>
<dbReference type="Gene3D" id="3.40.630.30">
    <property type="match status" value="1"/>
</dbReference>
<dbReference type="PANTHER" id="PTHR43233">
    <property type="entry name" value="FAMILY N-ACETYLTRANSFERASE, PUTATIVE (AFU_ORTHOLOGUE AFUA_6G03350)-RELATED"/>
    <property type="match status" value="1"/>
</dbReference>
<dbReference type="STRING" id="1811193.A0O21_05105"/>